<protein>
    <submittedName>
        <fullName evidence="1">Uncharacterized protein</fullName>
    </submittedName>
</protein>
<proteinExistence type="predicted"/>
<comment type="caution">
    <text evidence="1">The sequence shown here is derived from an EMBL/GenBank/DDBJ whole genome shotgun (WGS) entry which is preliminary data.</text>
</comment>
<gene>
    <name evidence="1" type="ORF">LCGC14_3002060</name>
</gene>
<accession>A0A0F8ZRU6</accession>
<name>A0A0F8ZRU6_9ZZZZ</name>
<evidence type="ECO:0000313" key="1">
    <source>
        <dbReference type="EMBL" id="KKK62666.1"/>
    </source>
</evidence>
<sequence length="48" mass="5068">VPVNSYFDVYSLGPDGMTATPFTSIPGGDDIVIAGNGQYVGVACFYYK</sequence>
<dbReference type="EMBL" id="LAZR01061888">
    <property type="protein sequence ID" value="KKK62666.1"/>
    <property type="molecule type" value="Genomic_DNA"/>
</dbReference>
<organism evidence="1">
    <name type="scientific">marine sediment metagenome</name>
    <dbReference type="NCBI Taxonomy" id="412755"/>
    <lineage>
        <taxon>unclassified sequences</taxon>
        <taxon>metagenomes</taxon>
        <taxon>ecological metagenomes</taxon>
    </lineage>
</organism>
<feature type="non-terminal residue" evidence="1">
    <location>
        <position position="1"/>
    </location>
</feature>
<reference evidence="1" key="1">
    <citation type="journal article" date="2015" name="Nature">
        <title>Complex archaea that bridge the gap between prokaryotes and eukaryotes.</title>
        <authorList>
            <person name="Spang A."/>
            <person name="Saw J.H."/>
            <person name="Jorgensen S.L."/>
            <person name="Zaremba-Niedzwiedzka K."/>
            <person name="Martijn J."/>
            <person name="Lind A.E."/>
            <person name="van Eijk R."/>
            <person name="Schleper C."/>
            <person name="Guy L."/>
            <person name="Ettema T.J."/>
        </authorList>
    </citation>
    <scope>NUCLEOTIDE SEQUENCE</scope>
</reference>
<dbReference type="AlphaFoldDB" id="A0A0F8ZRU6"/>